<evidence type="ECO:0000313" key="12">
    <source>
        <dbReference type="EMBL" id="HIW70950.1"/>
    </source>
</evidence>
<feature type="site" description="Deprotonates C-terminal active site Cys" evidence="9">
    <location>
        <position position="22"/>
    </location>
</feature>
<dbReference type="PANTHER" id="PTHR45663">
    <property type="entry name" value="GEO12009P1"/>
    <property type="match status" value="1"/>
</dbReference>
<dbReference type="InterPro" id="IPR005746">
    <property type="entry name" value="Thioredoxin"/>
</dbReference>
<evidence type="ECO:0000256" key="7">
    <source>
        <dbReference type="NCBIfam" id="TIGR01068"/>
    </source>
</evidence>
<dbReference type="PRINTS" id="PR00421">
    <property type="entry name" value="THIOREDOXIN"/>
</dbReference>
<evidence type="ECO:0000256" key="5">
    <source>
        <dbReference type="ARBA" id="ARBA00023157"/>
    </source>
</evidence>
<reference evidence="12" key="1">
    <citation type="journal article" date="2021" name="PeerJ">
        <title>Extensive microbial diversity within the chicken gut microbiome revealed by metagenomics and culture.</title>
        <authorList>
            <person name="Gilroy R."/>
            <person name="Ravi A."/>
            <person name="Getino M."/>
            <person name="Pursley I."/>
            <person name="Horton D.L."/>
            <person name="Alikhan N.F."/>
            <person name="Baker D."/>
            <person name="Gharbi K."/>
            <person name="Hall N."/>
            <person name="Watson M."/>
            <person name="Adriaenssens E.M."/>
            <person name="Foster-Nyarko E."/>
            <person name="Jarju S."/>
            <person name="Secka A."/>
            <person name="Antonio M."/>
            <person name="Oren A."/>
            <person name="Chaudhuri R.R."/>
            <person name="La Ragione R."/>
            <person name="Hildebrand F."/>
            <person name="Pallen M.J."/>
        </authorList>
    </citation>
    <scope>NUCLEOTIDE SEQUENCE</scope>
    <source>
        <strain evidence="12">ChiHejej3B27-2180</strain>
    </source>
</reference>
<evidence type="ECO:0000256" key="3">
    <source>
        <dbReference type="ARBA" id="ARBA00022448"/>
    </source>
</evidence>
<evidence type="ECO:0000256" key="9">
    <source>
        <dbReference type="PIRSR" id="PIRSR000077-1"/>
    </source>
</evidence>
<dbReference type="InterPro" id="IPR017937">
    <property type="entry name" value="Thioredoxin_CS"/>
</dbReference>
<evidence type="ECO:0000256" key="2">
    <source>
        <dbReference type="ARBA" id="ARBA00020570"/>
    </source>
</evidence>
<dbReference type="AlphaFoldDB" id="A0A9D1U4J9"/>
<feature type="disulfide bond" description="Redox-active" evidence="10">
    <location>
        <begin position="28"/>
        <end position="31"/>
    </location>
</feature>
<dbReference type="Pfam" id="PF00085">
    <property type="entry name" value="Thioredoxin"/>
    <property type="match status" value="1"/>
</dbReference>
<dbReference type="NCBIfam" id="TIGR01068">
    <property type="entry name" value="thioredoxin"/>
    <property type="match status" value="1"/>
</dbReference>
<reference evidence="12" key="2">
    <citation type="submission" date="2021-04" db="EMBL/GenBank/DDBJ databases">
        <authorList>
            <person name="Gilroy R."/>
        </authorList>
    </citation>
    <scope>NUCLEOTIDE SEQUENCE</scope>
    <source>
        <strain evidence="12">ChiHejej3B27-2180</strain>
    </source>
</reference>
<evidence type="ECO:0000256" key="6">
    <source>
        <dbReference type="ARBA" id="ARBA00023284"/>
    </source>
</evidence>
<dbReference type="PIRSF" id="PIRSF000077">
    <property type="entry name" value="Thioredoxin"/>
    <property type="match status" value="1"/>
</dbReference>
<accession>A0A9D1U4J9</accession>
<dbReference type="FunFam" id="3.40.30.10:FF:000001">
    <property type="entry name" value="Thioredoxin"/>
    <property type="match status" value="1"/>
</dbReference>
<evidence type="ECO:0000256" key="1">
    <source>
        <dbReference type="ARBA" id="ARBA00008987"/>
    </source>
</evidence>
<dbReference type="SUPFAM" id="SSF52833">
    <property type="entry name" value="Thioredoxin-like"/>
    <property type="match status" value="1"/>
</dbReference>
<comment type="caution">
    <text evidence="12">The sequence shown here is derived from an EMBL/GenBank/DDBJ whole genome shotgun (WGS) entry which is preliminary data.</text>
</comment>
<keyword evidence="5 10" id="KW-1015">Disulfide bond</keyword>
<keyword evidence="3" id="KW-0813">Transport</keyword>
<evidence type="ECO:0000256" key="10">
    <source>
        <dbReference type="PIRSR" id="PIRSR000077-4"/>
    </source>
</evidence>
<dbReference type="CDD" id="cd02947">
    <property type="entry name" value="TRX_family"/>
    <property type="match status" value="1"/>
</dbReference>
<keyword evidence="4" id="KW-0249">Electron transport</keyword>
<gene>
    <name evidence="12" type="primary">trxA</name>
    <name evidence="12" type="ORF">H9876_06270</name>
</gene>
<feature type="active site" description="Nucleophile" evidence="9">
    <location>
        <position position="28"/>
    </location>
</feature>
<protein>
    <recommendedName>
        <fullName evidence="2 7">Thioredoxin</fullName>
    </recommendedName>
</protein>
<keyword evidence="6 10" id="KW-0676">Redox-active center</keyword>
<feature type="active site" description="Nucleophile" evidence="9">
    <location>
        <position position="31"/>
    </location>
</feature>
<evidence type="ECO:0000313" key="13">
    <source>
        <dbReference type="Proteomes" id="UP000886878"/>
    </source>
</evidence>
<feature type="site" description="Contributes to redox potential value" evidence="9">
    <location>
        <position position="29"/>
    </location>
</feature>
<dbReference type="InterPro" id="IPR036249">
    <property type="entry name" value="Thioredoxin-like_sf"/>
</dbReference>
<sequence>MATIANKDNFKEKITGPLTIVDFWAPWCGPCKTMNPVMEQLEKKYGDRIKFVKYNIDNQTEIPQQYKVYSIPSLVVFRDGVGKEKVTGVYPFDKLDHYLQRQLAK</sequence>
<dbReference type="Proteomes" id="UP000886878">
    <property type="component" value="Unassembled WGS sequence"/>
</dbReference>
<feature type="site" description="Contributes to redox potential value" evidence="9">
    <location>
        <position position="30"/>
    </location>
</feature>
<proteinExistence type="inferred from homology"/>
<dbReference type="EMBL" id="DXGK01000134">
    <property type="protein sequence ID" value="HIW70950.1"/>
    <property type="molecule type" value="Genomic_DNA"/>
</dbReference>
<dbReference type="InterPro" id="IPR013766">
    <property type="entry name" value="Thioredoxin_domain"/>
</dbReference>
<dbReference type="GO" id="GO:0015035">
    <property type="term" value="F:protein-disulfide reductase activity"/>
    <property type="evidence" value="ECO:0007669"/>
    <property type="project" value="UniProtKB-UniRule"/>
</dbReference>
<dbReference type="PROSITE" id="PS00194">
    <property type="entry name" value="THIOREDOXIN_1"/>
    <property type="match status" value="1"/>
</dbReference>
<evidence type="ECO:0000256" key="8">
    <source>
        <dbReference type="PIRNR" id="PIRNR000077"/>
    </source>
</evidence>
<comment type="similarity">
    <text evidence="1 8">Belongs to the thioredoxin family.</text>
</comment>
<evidence type="ECO:0000256" key="4">
    <source>
        <dbReference type="ARBA" id="ARBA00022982"/>
    </source>
</evidence>
<dbReference type="GO" id="GO:0005737">
    <property type="term" value="C:cytoplasm"/>
    <property type="evidence" value="ECO:0007669"/>
    <property type="project" value="TreeGrafter"/>
</dbReference>
<feature type="domain" description="Thioredoxin" evidence="11">
    <location>
        <begin position="1"/>
        <end position="104"/>
    </location>
</feature>
<organism evidence="12 13">
    <name type="scientific">Candidatus Limosilactobacillus merdipullorum</name>
    <dbReference type="NCBI Taxonomy" id="2838653"/>
    <lineage>
        <taxon>Bacteria</taxon>
        <taxon>Bacillati</taxon>
        <taxon>Bacillota</taxon>
        <taxon>Bacilli</taxon>
        <taxon>Lactobacillales</taxon>
        <taxon>Lactobacillaceae</taxon>
        <taxon>Limosilactobacillus</taxon>
    </lineage>
</organism>
<name>A0A9D1U4J9_9LACO</name>
<dbReference type="Gene3D" id="3.40.30.10">
    <property type="entry name" value="Glutaredoxin"/>
    <property type="match status" value="1"/>
</dbReference>
<dbReference type="PANTHER" id="PTHR45663:SF11">
    <property type="entry name" value="GEO12009P1"/>
    <property type="match status" value="1"/>
</dbReference>
<dbReference type="PROSITE" id="PS51352">
    <property type="entry name" value="THIOREDOXIN_2"/>
    <property type="match status" value="1"/>
</dbReference>
<evidence type="ECO:0000259" key="11">
    <source>
        <dbReference type="PROSITE" id="PS51352"/>
    </source>
</evidence>